<comment type="similarity">
    <text evidence="2">Belongs to the MotB family.</text>
</comment>
<dbReference type="InterPro" id="IPR050330">
    <property type="entry name" value="Bact_OuterMem_StrucFunc"/>
</dbReference>
<evidence type="ECO:0000256" key="1">
    <source>
        <dbReference type="ARBA" id="ARBA00004162"/>
    </source>
</evidence>
<evidence type="ECO:0000256" key="5">
    <source>
        <dbReference type="ARBA" id="ARBA00022989"/>
    </source>
</evidence>
<gene>
    <name evidence="11" type="primary">motB</name>
    <name evidence="11" type="ORF">ASN18_0429</name>
</gene>
<dbReference type="Proteomes" id="UP000060487">
    <property type="component" value="Unassembled WGS sequence"/>
</dbReference>
<evidence type="ECO:0000259" key="10">
    <source>
        <dbReference type="PROSITE" id="PS51123"/>
    </source>
</evidence>
<protein>
    <submittedName>
        <fullName evidence="11">Chemotaxis protein MotB</fullName>
    </submittedName>
</protein>
<evidence type="ECO:0000256" key="9">
    <source>
        <dbReference type="SAM" id="Phobius"/>
    </source>
</evidence>
<comment type="subcellular location">
    <subcellularLocation>
        <location evidence="1">Cell membrane</location>
        <topology evidence="1">Single-pass membrane protein</topology>
    </subcellularLocation>
</comment>
<dbReference type="InterPro" id="IPR036737">
    <property type="entry name" value="OmpA-like_sf"/>
</dbReference>
<name>A0ABR5SIR3_9BACT</name>
<keyword evidence="12" id="KW-1185">Reference proteome</keyword>
<feature type="coiled-coil region" evidence="8">
    <location>
        <begin position="105"/>
        <end position="161"/>
    </location>
</feature>
<keyword evidence="3" id="KW-1003">Cell membrane</keyword>
<dbReference type="SUPFAM" id="SSF103088">
    <property type="entry name" value="OmpA-like"/>
    <property type="match status" value="1"/>
</dbReference>
<keyword evidence="8" id="KW-0175">Coiled coil</keyword>
<sequence>MKGQNIIIKKKKKGGHGGGHGGSWKVAYADFVTAMMAFFLLMWLLNMTSPSKKMQLSTYFKNLSMFEALSMSFVGKGKDVVDSAVTKYPKDEVSETIEGAASEGAGDLEKKLEKLKKDMDKVEAKIKDASPAELESLEKLRAALKKEIKDVEEKIKETESIGAEQFKEKLQRNIGENLKKEIGERNADLKDQVLIDVVEGGVRIQIVDKAGQPMFALGSPELTQDAKRLIKIIATDLLTLKGIKLSIEGHTDALSYSSSKYTNWELSTDRASAARKELERDGIDPNDLERVAGFAATKPLIADNPNDPRNRRITIMVYSTKQTNVQADILKNNMSPASNN</sequence>
<dbReference type="Pfam" id="PF00691">
    <property type="entry name" value="OmpA"/>
    <property type="match status" value="1"/>
</dbReference>
<evidence type="ECO:0000256" key="4">
    <source>
        <dbReference type="ARBA" id="ARBA00022692"/>
    </source>
</evidence>
<comment type="caution">
    <text evidence="11">The sequence shown here is derived from an EMBL/GenBank/DDBJ whole genome shotgun (WGS) entry which is preliminary data.</text>
</comment>
<evidence type="ECO:0000256" key="3">
    <source>
        <dbReference type="ARBA" id="ARBA00022475"/>
    </source>
</evidence>
<dbReference type="Gene3D" id="3.30.1330.60">
    <property type="entry name" value="OmpA-like domain"/>
    <property type="match status" value="1"/>
</dbReference>
<evidence type="ECO:0000313" key="11">
    <source>
        <dbReference type="EMBL" id="KWT92843.1"/>
    </source>
</evidence>
<dbReference type="InterPro" id="IPR025713">
    <property type="entry name" value="MotB-like_N_dom"/>
</dbReference>
<evidence type="ECO:0000256" key="2">
    <source>
        <dbReference type="ARBA" id="ARBA00008914"/>
    </source>
</evidence>
<reference evidence="11 12" key="1">
    <citation type="submission" date="2015-11" db="EMBL/GenBank/DDBJ databases">
        <authorList>
            <person name="Lin W."/>
        </authorList>
    </citation>
    <scope>NUCLEOTIDE SEQUENCE [LARGE SCALE GENOMIC DNA]</scope>
    <source>
        <strain evidence="11 12">HCH-1</strain>
    </source>
</reference>
<dbReference type="RefSeq" id="WP_085050956.1">
    <property type="nucleotide sequence ID" value="NZ_LNQR01000019.1"/>
</dbReference>
<evidence type="ECO:0000256" key="7">
    <source>
        <dbReference type="PROSITE-ProRule" id="PRU00473"/>
    </source>
</evidence>
<dbReference type="EMBL" id="LNQR01000019">
    <property type="protein sequence ID" value="KWT92843.1"/>
    <property type="molecule type" value="Genomic_DNA"/>
</dbReference>
<feature type="transmembrane region" description="Helical" evidence="9">
    <location>
        <begin position="26"/>
        <end position="45"/>
    </location>
</feature>
<evidence type="ECO:0000313" key="12">
    <source>
        <dbReference type="Proteomes" id="UP000060487"/>
    </source>
</evidence>
<keyword evidence="6 7" id="KW-0472">Membrane</keyword>
<dbReference type="PROSITE" id="PS51123">
    <property type="entry name" value="OMPA_2"/>
    <property type="match status" value="1"/>
</dbReference>
<proteinExistence type="inferred from homology"/>
<organism evidence="11 12">
    <name type="scientific">Candidatus Magnetominusculus xianensis</name>
    <dbReference type="NCBI Taxonomy" id="1748249"/>
    <lineage>
        <taxon>Bacteria</taxon>
        <taxon>Pseudomonadati</taxon>
        <taxon>Nitrospirota</taxon>
        <taxon>Nitrospiria</taxon>
        <taxon>Nitrospirales</taxon>
        <taxon>Nitrospiraceae</taxon>
        <taxon>Candidatus Magnetominusculus</taxon>
    </lineage>
</organism>
<keyword evidence="5 9" id="KW-1133">Transmembrane helix</keyword>
<dbReference type="PANTHER" id="PTHR30329:SF21">
    <property type="entry name" value="LIPOPROTEIN YIAD-RELATED"/>
    <property type="match status" value="1"/>
</dbReference>
<accession>A0ABR5SIR3</accession>
<feature type="domain" description="OmpA-like" evidence="10">
    <location>
        <begin position="202"/>
        <end position="321"/>
    </location>
</feature>
<evidence type="ECO:0000256" key="6">
    <source>
        <dbReference type="ARBA" id="ARBA00023136"/>
    </source>
</evidence>
<dbReference type="InterPro" id="IPR006665">
    <property type="entry name" value="OmpA-like"/>
</dbReference>
<dbReference type="Pfam" id="PF13677">
    <property type="entry name" value="MotB_plug"/>
    <property type="match status" value="1"/>
</dbReference>
<dbReference type="PANTHER" id="PTHR30329">
    <property type="entry name" value="STATOR ELEMENT OF FLAGELLAR MOTOR COMPLEX"/>
    <property type="match status" value="1"/>
</dbReference>
<keyword evidence="4 9" id="KW-0812">Transmembrane</keyword>
<evidence type="ECO:0000256" key="8">
    <source>
        <dbReference type="SAM" id="Coils"/>
    </source>
</evidence>
<dbReference type="CDD" id="cd07185">
    <property type="entry name" value="OmpA_C-like"/>
    <property type="match status" value="1"/>
</dbReference>